<dbReference type="GO" id="GO:0016020">
    <property type="term" value="C:membrane"/>
    <property type="evidence" value="ECO:0007669"/>
    <property type="project" value="InterPro"/>
</dbReference>
<evidence type="ECO:0000313" key="5">
    <source>
        <dbReference type="Proteomes" id="UP000027093"/>
    </source>
</evidence>
<dbReference type="InterPro" id="IPR004089">
    <property type="entry name" value="MCPsignal_dom"/>
</dbReference>
<sequence>MHVEHAQENAKDSSSLETVAKLSEMLSSKTETAINEIDHINGETQVLAINALIEASRAGEAGKAFSVVAEEMSRLSRKIVDTTDKLRKESRGTISELKNLIKMQATNIRGIRLSDLALTNIDLIDRNLYERSCDVRWWAKDSSMVAALSEKTQEGRDMASTRLGVILDAYTVYFDLVLCDVEGNVIANGRPQQFRSQGTNQRNTAWFESAMSTASNDQFGFQTVHRSPLVNDQMAVIFSCCVRENCQSNGRVLGVLGTVFNWEALAQEVVNKTPLSKEEKANSRVCIVDGKGTVLADTNGRVLEESIHFAGDIEVYGTNKGFVMKKYNDSDSCIAYAASTGYETYSSGWHSIIIQKLNAG</sequence>
<dbReference type="AlphaFoldDB" id="A0A060HIQ8"/>
<evidence type="ECO:0000256" key="1">
    <source>
        <dbReference type="ARBA" id="ARBA00022500"/>
    </source>
</evidence>
<keyword evidence="2" id="KW-0807">Transducer</keyword>
<dbReference type="SUPFAM" id="SSF58104">
    <property type="entry name" value="Methyl-accepting chemotaxis protein (MCP) signaling domain"/>
    <property type="match status" value="1"/>
</dbReference>
<dbReference type="Gene3D" id="3.30.450.20">
    <property type="entry name" value="PAS domain"/>
    <property type="match status" value="1"/>
</dbReference>
<dbReference type="Gene3D" id="6.10.250.3200">
    <property type="match status" value="1"/>
</dbReference>
<dbReference type="GO" id="GO:0006935">
    <property type="term" value="P:chemotaxis"/>
    <property type="evidence" value="ECO:0007669"/>
    <property type="project" value="UniProtKB-KW"/>
</dbReference>
<evidence type="ECO:0000256" key="2">
    <source>
        <dbReference type="PROSITE-ProRule" id="PRU00284"/>
    </source>
</evidence>
<dbReference type="HOGENOM" id="CLU_047366_0_0_2"/>
<gene>
    <name evidence="4" type="ORF">NVIE_009820</name>
</gene>
<keyword evidence="1" id="KW-0145">Chemotaxis</keyword>
<evidence type="ECO:0000259" key="3">
    <source>
        <dbReference type="PROSITE" id="PS50111"/>
    </source>
</evidence>
<dbReference type="GO" id="GO:0007165">
    <property type="term" value="P:signal transduction"/>
    <property type="evidence" value="ECO:0007669"/>
    <property type="project" value="UniProtKB-KW"/>
</dbReference>
<dbReference type="OrthoDB" id="8523at2157"/>
<reference evidence="4 5" key="1">
    <citation type="journal article" date="2014" name="Int. J. Syst. Evol. Microbiol.">
        <title>Nitrososphaera viennensis gen. nov., sp. nov., an aerobic and mesophilic, ammonia-oxidizing archaeon from soil and a member of the archaeal phylum Thaumarchaeota.</title>
        <authorList>
            <person name="Stieglmeier M."/>
            <person name="Klingl A."/>
            <person name="Alves R.J."/>
            <person name="Rittmann S.K."/>
            <person name="Melcher M."/>
            <person name="Leisch N."/>
            <person name="Schleper C."/>
        </authorList>
    </citation>
    <scope>NUCLEOTIDE SEQUENCE [LARGE SCALE GENOMIC DNA]</scope>
    <source>
        <strain evidence="4">EN76</strain>
    </source>
</reference>
<dbReference type="PROSITE" id="PS50111">
    <property type="entry name" value="CHEMOTAXIS_TRANSDUC_2"/>
    <property type="match status" value="1"/>
</dbReference>
<dbReference type="KEGG" id="nvn:NVIE_009820"/>
<dbReference type="Pfam" id="PF00015">
    <property type="entry name" value="MCPsignal"/>
    <property type="match status" value="1"/>
</dbReference>
<dbReference type="STRING" id="926571.NVIE_009820"/>
<keyword evidence="5" id="KW-1185">Reference proteome</keyword>
<dbReference type="EMBL" id="CP007536">
    <property type="protein sequence ID" value="AIC15210.1"/>
    <property type="molecule type" value="Genomic_DNA"/>
</dbReference>
<dbReference type="RefSeq" id="WP_075054271.1">
    <property type="nucleotide sequence ID" value="NZ_CP007536.1"/>
</dbReference>
<dbReference type="Proteomes" id="UP000027093">
    <property type="component" value="Chromosome"/>
</dbReference>
<dbReference type="PANTHER" id="PTHR43531:SF11">
    <property type="entry name" value="METHYL-ACCEPTING CHEMOTAXIS PROTEIN 3"/>
    <property type="match status" value="1"/>
</dbReference>
<feature type="domain" description="Methyl-accepting transducer" evidence="3">
    <location>
        <begin position="27"/>
        <end position="87"/>
    </location>
</feature>
<proteinExistence type="predicted"/>
<dbReference type="GeneID" id="74946249"/>
<accession>A0A060HIQ8</accession>
<organism evidence="4 5">
    <name type="scientific">Nitrososphaera viennensis EN76</name>
    <dbReference type="NCBI Taxonomy" id="926571"/>
    <lineage>
        <taxon>Archaea</taxon>
        <taxon>Nitrososphaerota</taxon>
        <taxon>Nitrososphaeria</taxon>
        <taxon>Nitrososphaerales</taxon>
        <taxon>Nitrososphaeraceae</taxon>
        <taxon>Nitrososphaera</taxon>
    </lineage>
</organism>
<protein>
    <submittedName>
        <fullName evidence="4">Putative methyl-accepting chemotaxis protein</fullName>
    </submittedName>
</protein>
<dbReference type="PANTHER" id="PTHR43531">
    <property type="entry name" value="PROTEIN ICFG"/>
    <property type="match status" value="1"/>
</dbReference>
<name>A0A060HIQ8_9ARCH</name>
<evidence type="ECO:0000313" key="4">
    <source>
        <dbReference type="EMBL" id="AIC15210.1"/>
    </source>
</evidence>
<dbReference type="InterPro" id="IPR051310">
    <property type="entry name" value="MCP_chemotaxis"/>
</dbReference>